<feature type="domain" description="HAMP" evidence="14">
    <location>
        <begin position="98"/>
        <end position="151"/>
    </location>
</feature>
<dbReference type="PRINTS" id="PR00344">
    <property type="entry name" value="BCTRLSENSOR"/>
</dbReference>
<evidence type="ECO:0000256" key="8">
    <source>
        <dbReference type="ARBA" id="ARBA00022989"/>
    </source>
</evidence>
<dbReference type="STRING" id="411467.BACCAP_04108"/>
<proteinExistence type="predicted"/>
<evidence type="ECO:0000313" key="16">
    <source>
        <dbReference type="Proteomes" id="UP000003639"/>
    </source>
</evidence>
<dbReference type="InterPro" id="IPR036097">
    <property type="entry name" value="HisK_dim/P_sf"/>
</dbReference>
<keyword evidence="8 11" id="KW-1133">Transmembrane helix</keyword>
<dbReference type="CDD" id="cd06225">
    <property type="entry name" value="HAMP"/>
    <property type="match status" value="1"/>
</dbReference>
<dbReference type="AlphaFoldDB" id="A6P0U2"/>
<comment type="subcellular location">
    <subcellularLocation>
        <location evidence="2">Membrane</location>
    </subcellularLocation>
</comment>
<dbReference type="InterPro" id="IPR003661">
    <property type="entry name" value="HisK_dim/P_dom"/>
</dbReference>
<dbReference type="PROSITE" id="PS51257">
    <property type="entry name" value="PROKAR_LIPOPROTEIN"/>
    <property type="match status" value="1"/>
</dbReference>
<sequence length="375" mass="41326">MRRSISLRLRVTLVCGVLLAACCLLLTLSHNHYAYEMADAIQAIPLQPSLPMGGAESVPMEELAMATLPARNTFRAQSLIAMAVIVAVGCLMVYWLTGKALSPLRHLDEQIRNRTAADLNRPLPVPSSGDEVAGLTVSFNQMSQNLSAAFEQQKRFSQSAAHELRTPLAILKTRIALFRKKGLCATPETARLLDVLEEQTNRLSDLVGDLLALTNLDELEHSESIDAAQLLSRTAESLEELAREHRVSLHLETAPGTVPGNRTLLERAFFNLVENAIKYNRPDGTVTIRACCEDGEFRVEVADQGIGIPREFREQIFEPFFRVDKSRSRQLGGAGLGLPLVRAVARLHGGRVWAEDAPDGGTRFVMTLPREKQSL</sequence>
<evidence type="ECO:0000256" key="4">
    <source>
        <dbReference type="ARBA" id="ARBA00022553"/>
    </source>
</evidence>
<dbReference type="PANTHER" id="PTHR45436">
    <property type="entry name" value="SENSOR HISTIDINE KINASE YKOH"/>
    <property type="match status" value="1"/>
</dbReference>
<evidence type="ECO:0000256" key="2">
    <source>
        <dbReference type="ARBA" id="ARBA00004370"/>
    </source>
</evidence>
<accession>A6P0U2</accession>
<dbReference type="Gene3D" id="6.10.340.10">
    <property type="match status" value="1"/>
</dbReference>
<dbReference type="eggNOG" id="COG2205">
    <property type="taxonomic scope" value="Bacteria"/>
</dbReference>
<dbReference type="PANTHER" id="PTHR45436:SF5">
    <property type="entry name" value="SENSOR HISTIDINE KINASE TRCS"/>
    <property type="match status" value="1"/>
</dbReference>
<dbReference type="InterPro" id="IPR050428">
    <property type="entry name" value="TCS_sensor_his_kinase"/>
</dbReference>
<keyword evidence="4" id="KW-0597">Phosphoprotein</keyword>
<evidence type="ECO:0000256" key="5">
    <source>
        <dbReference type="ARBA" id="ARBA00022679"/>
    </source>
</evidence>
<dbReference type="Pfam" id="PF00512">
    <property type="entry name" value="HisKA"/>
    <property type="match status" value="1"/>
</dbReference>
<evidence type="ECO:0000256" key="12">
    <source>
        <dbReference type="SAM" id="SignalP"/>
    </source>
</evidence>
<comment type="catalytic activity">
    <reaction evidence="1">
        <text>ATP + protein L-histidine = ADP + protein N-phospho-L-histidine.</text>
        <dbReference type="EC" id="2.7.13.3"/>
    </reaction>
</comment>
<dbReference type="Gene3D" id="3.30.565.10">
    <property type="entry name" value="Histidine kinase-like ATPase, C-terminal domain"/>
    <property type="match status" value="1"/>
</dbReference>
<dbReference type="InterPro" id="IPR036890">
    <property type="entry name" value="HATPase_C_sf"/>
</dbReference>
<dbReference type="InterPro" id="IPR003660">
    <property type="entry name" value="HAMP_dom"/>
</dbReference>
<dbReference type="Pfam" id="PF00672">
    <property type="entry name" value="HAMP"/>
    <property type="match status" value="1"/>
</dbReference>
<dbReference type="InterPro" id="IPR005467">
    <property type="entry name" value="His_kinase_dom"/>
</dbReference>
<dbReference type="FunFam" id="3.30.565.10:FF:000006">
    <property type="entry name" value="Sensor histidine kinase WalK"/>
    <property type="match status" value="1"/>
</dbReference>
<evidence type="ECO:0000256" key="3">
    <source>
        <dbReference type="ARBA" id="ARBA00012438"/>
    </source>
</evidence>
<keyword evidence="7 15" id="KW-0418">Kinase</keyword>
<comment type="caution">
    <text evidence="15">The sequence shown here is derived from an EMBL/GenBank/DDBJ whole genome shotgun (WGS) entry which is preliminary data.</text>
</comment>
<evidence type="ECO:0000256" key="7">
    <source>
        <dbReference type="ARBA" id="ARBA00022777"/>
    </source>
</evidence>
<dbReference type="Proteomes" id="UP000003639">
    <property type="component" value="Unassembled WGS sequence"/>
</dbReference>
<dbReference type="EC" id="2.7.13.3" evidence="3"/>
<dbReference type="CDD" id="cd00082">
    <property type="entry name" value="HisKA"/>
    <property type="match status" value="1"/>
</dbReference>
<dbReference type="CDD" id="cd00075">
    <property type="entry name" value="HATPase"/>
    <property type="match status" value="1"/>
</dbReference>
<evidence type="ECO:0000256" key="11">
    <source>
        <dbReference type="SAM" id="Phobius"/>
    </source>
</evidence>
<keyword evidence="6 11" id="KW-0812">Transmembrane</keyword>
<feature type="transmembrane region" description="Helical" evidence="11">
    <location>
        <begin position="78"/>
        <end position="97"/>
    </location>
</feature>
<dbReference type="InterPro" id="IPR003594">
    <property type="entry name" value="HATPase_dom"/>
</dbReference>
<reference evidence="15 16" key="2">
    <citation type="submission" date="2007-06" db="EMBL/GenBank/DDBJ databases">
        <title>Draft genome sequence of Pseudoflavonifractor capillosus ATCC 29799.</title>
        <authorList>
            <person name="Sudarsanam P."/>
            <person name="Ley R."/>
            <person name="Guruge J."/>
            <person name="Turnbaugh P.J."/>
            <person name="Mahowald M."/>
            <person name="Liep D."/>
            <person name="Gordon J."/>
        </authorList>
    </citation>
    <scope>NUCLEOTIDE SEQUENCE [LARGE SCALE GENOMIC DNA]</scope>
    <source>
        <strain evidence="15 16">ATCC 29799</strain>
    </source>
</reference>
<evidence type="ECO:0000256" key="6">
    <source>
        <dbReference type="ARBA" id="ARBA00022692"/>
    </source>
</evidence>
<dbReference type="SMART" id="SM00388">
    <property type="entry name" value="HisKA"/>
    <property type="match status" value="1"/>
</dbReference>
<dbReference type="PROSITE" id="PS50885">
    <property type="entry name" value="HAMP"/>
    <property type="match status" value="1"/>
</dbReference>
<dbReference type="Pfam" id="PF02518">
    <property type="entry name" value="HATPase_c"/>
    <property type="match status" value="1"/>
</dbReference>
<dbReference type="SMART" id="SM00304">
    <property type="entry name" value="HAMP"/>
    <property type="match status" value="1"/>
</dbReference>
<feature type="chain" id="PRO_5039536449" description="histidine kinase" evidence="12">
    <location>
        <begin position="35"/>
        <end position="375"/>
    </location>
</feature>
<evidence type="ECO:0000256" key="1">
    <source>
        <dbReference type="ARBA" id="ARBA00000085"/>
    </source>
</evidence>
<keyword evidence="12" id="KW-0732">Signal</keyword>
<dbReference type="EMBL" id="AAXG02000044">
    <property type="protein sequence ID" value="EDM98080.1"/>
    <property type="molecule type" value="Genomic_DNA"/>
</dbReference>
<feature type="signal peptide" evidence="12">
    <location>
        <begin position="1"/>
        <end position="34"/>
    </location>
</feature>
<keyword evidence="10 11" id="KW-0472">Membrane</keyword>
<dbReference type="SUPFAM" id="SSF158472">
    <property type="entry name" value="HAMP domain-like"/>
    <property type="match status" value="1"/>
</dbReference>
<dbReference type="SUPFAM" id="SSF47384">
    <property type="entry name" value="Homodimeric domain of signal transducing histidine kinase"/>
    <property type="match status" value="1"/>
</dbReference>
<protein>
    <recommendedName>
        <fullName evidence="3">histidine kinase</fullName>
        <ecNumber evidence="3">2.7.13.3</ecNumber>
    </recommendedName>
</protein>
<keyword evidence="9" id="KW-0902">Two-component regulatory system</keyword>
<dbReference type="SUPFAM" id="SSF55874">
    <property type="entry name" value="ATPase domain of HSP90 chaperone/DNA topoisomerase II/histidine kinase"/>
    <property type="match status" value="1"/>
</dbReference>
<dbReference type="Gene3D" id="1.10.287.130">
    <property type="match status" value="1"/>
</dbReference>
<keyword evidence="5" id="KW-0808">Transferase</keyword>
<keyword evidence="16" id="KW-1185">Reference proteome</keyword>
<evidence type="ECO:0000256" key="10">
    <source>
        <dbReference type="ARBA" id="ARBA00023136"/>
    </source>
</evidence>
<evidence type="ECO:0000259" key="13">
    <source>
        <dbReference type="PROSITE" id="PS50109"/>
    </source>
</evidence>
<evidence type="ECO:0000259" key="14">
    <source>
        <dbReference type="PROSITE" id="PS50885"/>
    </source>
</evidence>
<gene>
    <name evidence="15" type="ORF">BACCAP_04108</name>
</gene>
<dbReference type="GO" id="GO:0005886">
    <property type="term" value="C:plasma membrane"/>
    <property type="evidence" value="ECO:0007669"/>
    <property type="project" value="TreeGrafter"/>
</dbReference>
<evidence type="ECO:0000313" key="15">
    <source>
        <dbReference type="EMBL" id="EDM98080.1"/>
    </source>
</evidence>
<dbReference type="SMART" id="SM00387">
    <property type="entry name" value="HATPase_c"/>
    <property type="match status" value="1"/>
</dbReference>
<dbReference type="PROSITE" id="PS50109">
    <property type="entry name" value="HIS_KIN"/>
    <property type="match status" value="1"/>
</dbReference>
<feature type="domain" description="Histidine kinase" evidence="13">
    <location>
        <begin position="159"/>
        <end position="372"/>
    </location>
</feature>
<evidence type="ECO:0000256" key="9">
    <source>
        <dbReference type="ARBA" id="ARBA00023012"/>
    </source>
</evidence>
<organism evidence="15 16">
    <name type="scientific">Pseudoflavonifractor capillosus ATCC 29799</name>
    <dbReference type="NCBI Taxonomy" id="411467"/>
    <lineage>
        <taxon>Bacteria</taxon>
        <taxon>Bacillati</taxon>
        <taxon>Bacillota</taxon>
        <taxon>Clostridia</taxon>
        <taxon>Eubacteriales</taxon>
        <taxon>Oscillospiraceae</taxon>
        <taxon>Pseudoflavonifractor</taxon>
    </lineage>
</organism>
<reference evidence="15 16" key="1">
    <citation type="submission" date="2007-04" db="EMBL/GenBank/DDBJ databases">
        <authorList>
            <person name="Fulton L."/>
            <person name="Clifton S."/>
            <person name="Fulton B."/>
            <person name="Xu J."/>
            <person name="Minx P."/>
            <person name="Pepin K.H."/>
            <person name="Johnson M."/>
            <person name="Thiruvilangam P."/>
            <person name="Bhonagiri V."/>
            <person name="Nash W.E."/>
            <person name="Mardis E.R."/>
            <person name="Wilson R.K."/>
        </authorList>
    </citation>
    <scope>NUCLEOTIDE SEQUENCE [LARGE SCALE GENOMIC DNA]</scope>
    <source>
        <strain evidence="15 16">ATCC 29799</strain>
    </source>
</reference>
<name>A6P0U2_9FIRM</name>
<dbReference type="RefSeq" id="WP_006574585.1">
    <property type="nucleotide sequence ID" value="NZ_AAXG02000044.1"/>
</dbReference>
<dbReference type="GO" id="GO:0000155">
    <property type="term" value="F:phosphorelay sensor kinase activity"/>
    <property type="evidence" value="ECO:0007669"/>
    <property type="project" value="InterPro"/>
</dbReference>
<dbReference type="OrthoDB" id="9813151at2"/>
<dbReference type="InterPro" id="IPR004358">
    <property type="entry name" value="Sig_transdc_His_kin-like_C"/>
</dbReference>